<dbReference type="Proteomes" id="UP000292052">
    <property type="component" value="Unassembled WGS sequence"/>
</dbReference>
<dbReference type="PANTHER" id="PTHR10751">
    <property type="entry name" value="GUANYLATE BINDING PROTEIN"/>
    <property type="match status" value="1"/>
</dbReference>
<dbReference type="OrthoDB" id="7788754at2759"/>
<dbReference type="Pfam" id="PF02263">
    <property type="entry name" value="GBP"/>
    <property type="match status" value="1"/>
</dbReference>
<dbReference type="InterPro" id="IPR030386">
    <property type="entry name" value="G_GB1_RHD3_dom"/>
</dbReference>
<feature type="non-terminal residue" evidence="5">
    <location>
        <position position="121"/>
    </location>
</feature>
<keyword evidence="6" id="KW-1185">Reference proteome</keyword>
<evidence type="ECO:0000313" key="5">
    <source>
        <dbReference type="EMBL" id="RZC38309.1"/>
    </source>
</evidence>
<evidence type="ECO:0000256" key="1">
    <source>
        <dbReference type="ARBA" id="ARBA00022741"/>
    </source>
</evidence>
<dbReference type="Gene3D" id="3.40.50.300">
    <property type="entry name" value="P-loop containing nucleotide triphosphate hydrolases"/>
    <property type="match status" value="1"/>
</dbReference>
<evidence type="ECO:0000256" key="3">
    <source>
        <dbReference type="PROSITE-ProRule" id="PRU01052"/>
    </source>
</evidence>
<dbReference type="GO" id="GO:0005525">
    <property type="term" value="F:GTP binding"/>
    <property type="evidence" value="ECO:0007669"/>
    <property type="project" value="UniProtKB-KW"/>
</dbReference>
<evidence type="ECO:0000256" key="2">
    <source>
        <dbReference type="ARBA" id="ARBA00023134"/>
    </source>
</evidence>
<dbReference type="STRING" id="1661398.A0A482W0S4"/>
<evidence type="ECO:0000259" key="4">
    <source>
        <dbReference type="PROSITE" id="PS51715"/>
    </source>
</evidence>
<keyword evidence="1" id="KW-0547">Nucleotide-binding</keyword>
<dbReference type="InterPro" id="IPR015894">
    <property type="entry name" value="Guanylate-bd_N"/>
</dbReference>
<reference evidence="5 6" key="1">
    <citation type="submission" date="2017-03" db="EMBL/GenBank/DDBJ databases">
        <title>Genome of the blue death feigning beetle - Asbolus verrucosus.</title>
        <authorList>
            <person name="Rider S.D."/>
        </authorList>
    </citation>
    <scope>NUCLEOTIDE SEQUENCE [LARGE SCALE GENOMIC DNA]</scope>
    <source>
        <strain evidence="5">Butters</strain>
        <tissue evidence="5">Head and leg muscle</tissue>
    </source>
</reference>
<sequence length="121" mass="13859">MNGGQKLLDKILSTDNKNLPEEIISLRRDIKNLFKKINCFLLPHPGLEATNARFQGNLNVIDDKFKKYVEILAPAILAPENLVPKSVNGMNIKAKHLFRFIENYCEQFQYGNIPPTESLFK</sequence>
<keyword evidence="2" id="KW-0342">GTP-binding</keyword>
<dbReference type="GO" id="GO:0003924">
    <property type="term" value="F:GTPase activity"/>
    <property type="evidence" value="ECO:0007669"/>
    <property type="project" value="InterPro"/>
</dbReference>
<dbReference type="InterPro" id="IPR027417">
    <property type="entry name" value="P-loop_NTPase"/>
</dbReference>
<accession>A0A482W0S4</accession>
<feature type="domain" description="GB1/RHD3-type G" evidence="4">
    <location>
        <begin position="1"/>
        <end position="81"/>
    </location>
</feature>
<comment type="caution">
    <text evidence="5">The sequence shown here is derived from an EMBL/GenBank/DDBJ whole genome shotgun (WGS) entry which is preliminary data.</text>
</comment>
<dbReference type="EMBL" id="QDEB01044477">
    <property type="protein sequence ID" value="RZC38309.1"/>
    <property type="molecule type" value="Genomic_DNA"/>
</dbReference>
<proteinExistence type="inferred from homology"/>
<comment type="similarity">
    <text evidence="3">Belongs to the TRAFAC class dynamin-like GTPase superfamily. GB1/RHD3 GTPase family.</text>
</comment>
<dbReference type="PROSITE" id="PS51715">
    <property type="entry name" value="G_GB1_RHD3"/>
    <property type="match status" value="1"/>
</dbReference>
<evidence type="ECO:0000313" key="6">
    <source>
        <dbReference type="Proteomes" id="UP000292052"/>
    </source>
</evidence>
<gene>
    <name evidence="5" type="ORF">BDFB_008156</name>
</gene>
<dbReference type="AlphaFoldDB" id="A0A482W0S4"/>
<protein>
    <submittedName>
        <fullName evidence="5">GBP domain containing protein</fullName>
    </submittedName>
</protein>
<organism evidence="5 6">
    <name type="scientific">Asbolus verrucosus</name>
    <name type="common">Desert ironclad beetle</name>
    <dbReference type="NCBI Taxonomy" id="1661398"/>
    <lineage>
        <taxon>Eukaryota</taxon>
        <taxon>Metazoa</taxon>
        <taxon>Ecdysozoa</taxon>
        <taxon>Arthropoda</taxon>
        <taxon>Hexapoda</taxon>
        <taxon>Insecta</taxon>
        <taxon>Pterygota</taxon>
        <taxon>Neoptera</taxon>
        <taxon>Endopterygota</taxon>
        <taxon>Coleoptera</taxon>
        <taxon>Polyphaga</taxon>
        <taxon>Cucujiformia</taxon>
        <taxon>Tenebrionidae</taxon>
        <taxon>Pimeliinae</taxon>
        <taxon>Asbolus</taxon>
    </lineage>
</organism>
<name>A0A482W0S4_ASBVE</name>